<name>A0A7R8CCF2_LEPSM</name>
<sequence length="756" mass="86197">MVLGKPGGKKFHLPKSQTKFRVPKESGGVNKKFKPLHPIASSVTRDILLEHESSSRGGDNERPMSLSQGSVSSKKTFSLSKNRLHSSQTNGVFKNKPKFNVKSHTQKNIPEKTKKSEEKTKDINSNSNLSKLKSVPSNLNEDDDLNTTIDENETGARGSHCNEEDSTPISSSSLTEESVSDEEEIGPSTQDTVLLPSTQEMIENVIHESPPIGNEMNDEMSQTRKVRIENVIHEPPTLGNSKKNEMSLTRKGDKDCNKRSKNKKDSIKKMKMMERNIAQIQPVQKKKKIVSLEGPKKVRTPIKKKSRNENQLTKTLDDNEREIDKNGSQEYKESCFLKGPQPPTKKPLSKTIEYNESGETSLPEAPHTIPNKSLKEYKIKGKYKKIIDLMEKEREKGTYVECCQCKKMAIFEKSFGSYSCSVPQVNLNTIPDDEWVENTFTSGSLVWAKIDKDFTWWPAMIDDDPDTGKFCWIEESESNVPLWYHVLFFNRYQDLIARSWIEAKYVVGFAEDSLSNYKVESSYLQAQAIKETLSAKLLSLKERRKKYGYIFRYKGFWKLPWDKKLWGNTGDSSEANNSNYTSTSCDDESESEVSSLKTRVDKKISSIIESSSEEENVANSKMMKSCLNNQDKTFNNMLNSNDEVFTTIKMRENNKILNPNNEMCENNNIVISNDEMFKNNNVDNNVVSPNDEMCEHNIVVNRNDEMCENNNVLSPVNEMFENNNIVSSNDEMCDHNNVVNSNDEMCENKQCIKSHQ</sequence>
<organism evidence="2 3">
    <name type="scientific">Lepeophtheirus salmonis</name>
    <name type="common">Salmon louse</name>
    <name type="synonym">Caligus salmonis</name>
    <dbReference type="NCBI Taxonomy" id="72036"/>
    <lineage>
        <taxon>Eukaryota</taxon>
        <taxon>Metazoa</taxon>
        <taxon>Ecdysozoa</taxon>
        <taxon>Arthropoda</taxon>
        <taxon>Crustacea</taxon>
        <taxon>Multicrustacea</taxon>
        <taxon>Hexanauplia</taxon>
        <taxon>Copepoda</taxon>
        <taxon>Siphonostomatoida</taxon>
        <taxon>Caligidae</taxon>
        <taxon>Lepeophtheirus</taxon>
    </lineage>
</organism>
<evidence type="ECO:0000256" key="1">
    <source>
        <dbReference type="SAM" id="MobiDB-lite"/>
    </source>
</evidence>
<dbReference type="Gene3D" id="2.30.30.140">
    <property type="match status" value="1"/>
</dbReference>
<feature type="compositionally biased region" description="Polar residues" evidence="1">
    <location>
        <begin position="65"/>
        <end position="92"/>
    </location>
</feature>
<feature type="compositionally biased region" description="Basic and acidic residues" evidence="1">
    <location>
        <begin position="109"/>
        <end position="122"/>
    </location>
</feature>
<accession>A0A7R8CCF2</accession>
<dbReference type="PANTHER" id="PTHR15999:SF2">
    <property type="entry name" value="ZINC FINGER CW-TYPE PWWP DOMAIN PROTEIN 1"/>
    <property type="match status" value="1"/>
</dbReference>
<feature type="compositionally biased region" description="Basic and acidic residues" evidence="1">
    <location>
        <begin position="242"/>
        <end position="265"/>
    </location>
</feature>
<dbReference type="EMBL" id="HG994580">
    <property type="protein sequence ID" value="CAF2770694.1"/>
    <property type="molecule type" value="Genomic_DNA"/>
</dbReference>
<feature type="region of interest" description="Disordered" evidence="1">
    <location>
        <begin position="1"/>
        <end position="265"/>
    </location>
</feature>
<proteinExistence type="predicted"/>
<feature type="region of interest" description="Disordered" evidence="1">
    <location>
        <begin position="300"/>
        <end position="324"/>
    </location>
</feature>
<dbReference type="Proteomes" id="UP000675881">
    <property type="component" value="Chromosome 1"/>
</dbReference>
<feature type="region of interest" description="Disordered" evidence="1">
    <location>
        <begin position="572"/>
        <end position="597"/>
    </location>
</feature>
<dbReference type="InterPro" id="IPR000313">
    <property type="entry name" value="PWWP_dom"/>
</dbReference>
<protein>
    <submittedName>
        <fullName evidence="2">(salmon louse) hypothetical protein</fullName>
    </submittedName>
</protein>
<dbReference type="Pfam" id="PF00855">
    <property type="entry name" value="PWWP"/>
    <property type="match status" value="1"/>
</dbReference>
<reference evidence="2" key="1">
    <citation type="submission" date="2021-02" db="EMBL/GenBank/DDBJ databases">
        <authorList>
            <person name="Bekaert M."/>
        </authorList>
    </citation>
    <scope>NUCLEOTIDE SEQUENCE</scope>
    <source>
        <strain evidence="2">IoA-00</strain>
    </source>
</reference>
<feature type="compositionally biased region" description="Polar residues" evidence="1">
    <location>
        <begin position="187"/>
        <end position="201"/>
    </location>
</feature>
<dbReference type="PANTHER" id="PTHR15999">
    <property type="entry name" value="ZINC FINGER CW-TYPE PWWP DOMAIN PROTEIN 1"/>
    <property type="match status" value="1"/>
</dbReference>
<feature type="compositionally biased region" description="Acidic residues" evidence="1">
    <location>
        <begin position="140"/>
        <end position="153"/>
    </location>
</feature>
<feature type="compositionally biased region" description="Low complexity" evidence="1">
    <location>
        <begin position="124"/>
        <end position="139"/>
    </location>
</feature>
<dbReference type="GO" id="GO:0005634">
    <property type="term" value="C:nucleus"/>
    <property type="evidence" value="ECO:0007669"/>
    <property type="project" value="TreeGrafter"/>
</dbReference>
<feature type="compositionally biased region" description="Basic and acidic residues" evidence="1">
    <location>
        <begin position="47"/>
        <end position="62"/>
    </location>
</feature>
<dbReference type="SUPFAM" id="SSF63748">
    <property type="entry name" value="Tudor/PWWP/MBT"/>
    <property type="match status" value="1"/>
</dbReference>
<dbReference type="OrthoDB" id="6382749at2759"/>
<dbReference type="AlphaFoldDB" id="A0A7R8CCF2"/>
<dbReference type="InterPro" id="IPR042778">
    <property type="entry name" value="ZCWPW1/ZCWPW2"/>
</dbReference>
<feature type="compositionally biased region" description="Basic residues" evidence="1">
    <location>
        <begin position="95"/>
        <end position="105"/>
    </location>
</feature>
<evidence type="ECO:0000313" key="2">
    <source>
        <dbReference type="EMBL" id="CAF2770694.1"/>
    </source>
</evidence>
<gene>
    <name evidence="2" type="ORF">LSAA_1650</name>
</gene>
<feature type="compositionally biased region" description="Low complexity" evidence="1">
    <location>
        <begin position="167"/>
        <end position="177"/>
    </location>
</feature>
<feature type="compositionally biased region" description="Basic and acidic residues" evidence="1">
    <location>
        <begin position="315"/>
        <end position="324"/>
    </location>
</feature>
<evidence type="ECO:0000313" key="3">
    <source>
        <dbReference type="Proteomes" id="UP000675881"/>
    </source>
</evidence>
<keyword evidence="3" id="KW-1185">Reference proteome</keyword>
<dbReference type="PROSITE" id="PS50812">
    <property type="entry name" value="PWWP"/>
    <property type="match status" value="1"/>
</dbReference>